<evidence type="ECO:0000313" key="3">
    <source>
        <dbReference type="Proteomes" id="UP000191820"/>
    </source>
</evidence>
<keyword evidence="1" id="KW-0812">Transmembrane</keyword>
<protein>
    <submittedName>
        <fullName evidence="2">Uncharacterized protein</fullName>
    </submittedName>
</protein>
<feature type="transmembrane region" description="Helical" evidence="1">
    <location>
        <begin position="7"/>
        <end position="25"/>
    </location>
</feature>
<proteinExistence type="predicted"/>
<accession>A0ABN4YIC7</accession>
<evidence type="ECO:0000256" key="1">
    <source>
        <dbReference type="SAM" id="Phobius"/>
    </source>
</evidence>
<keyword evidence="1" id="KW-1133">Transmembrane helix</keyword>
<reference evidence="2 3" key="1">
    <citation type="submission" date="2017-03" db="EMBL/GenBank/DDBJ databases">
        <title>Genome sequencing of Shewanella japonica KCTC 22435.</title>
        <authorList>
            <person name="Kim K.M."/>
        </authorList>
    </citation>
    <scope>NUCLEOTIDE SEQUENCE [LARGE SCALE GENOMIC DNA]</scope>
    <source>
        <strain evidence="2 3">KCTC 22435</strain>
    </source>
</reference>
<name>A0ABN4YIC7_9GAMM</name>
<organism evidence="2 3">
    <name type="scientific">Shewanella japonica</name>
    <dbReference type="NCBI Taxonomy" id="93973"/>
    <lineage>
        <taxon>Bacteria</taxon>
        <taxon>Pseudomonadati</taxon>
        <taxon>Pseudomonadota</taxon>
        <taxon>Gammaproteobacteria</taxon>
        <taxon>Alteromonadales</taxon>
        <taxon>Shewanellaceae</taxon>
        <taxon>Shewanella</taxon>
    </lineage>
</organism>
<keyword evidence="1" id="KW-0472">Membrane</keyword>
<feature type="transmembrane region" description="Helical" evidence="1">
    <location>
        <begin position="53"/>
        <end position="77"/>
    </location>
</feature>
<dbReference type="Proteomes" id="UP000191820">
    <property type="component" value="Chromosome"/>
</dbReference>
<dbReference type="EMBL" id="CP020472">
    <property type="protein sequence ID" value="ARD23120.1"/>
    <property type="molecule type" value="Genomic_DNA"/>
</dbReference>
<keyword evidence="3" id="KW-1185">Reference proteome</keyword>
<sequence>MAIVMGLIIFFIFTYGYGALIRFVFSGKTMEIFKVDNFGSSSYDFKKHGKAPFSFSAAFCLLIAFIVFCLHVYLFWVKGIWFGMIAQETKGILPNQDGYLFMFLGAAVMYIQKFFFDWSVYYDDKASLKYLNELEAKGEIIKF</sequence>
<dbReference type="RefSeq" id="WP_080916197.1">
    <property type="nucleotide sequence ID" value="NZ_CP020472.1"/>
</dbReference>
<evidence type="ECO:0000313" key="2">
    <source>
        <dbReference type="EMBL" id="ARD23120.1"/>
    </source>
</evidence>
<feature type="transmembrane region" description="Helical" evidence="1">
    <location>
        <begin position="98"/>
        <end position="116"/>
    </location>
</feature>
<gene>
    <name evidence="2" type="ORF">SJ2017_2839</name>
</gene>